<dbReference type="AlphaFoldDB" id="A0A218X932"/>
<dbReference type="EMBL" id="MTKT01002214">
    <property type="protein sequence ID" value="OWM81219.1"/>
    <property type="molecule type" value="Genomic_DNA"/>
</dbReference>
<feature type="chain" id="PRO_5013188551" evidence="1">
    <location>
        <begin position="18"/>
        <end position="100"/>
    </location>
</feature>
<reference evidence="3" key="1">
    <citation type="journal article" date="2017" name="Plant J.">
        <title>The pomegranate (Punica granatum L.) genome and the genomics of punicalagin biosynthesis.</title>
        <authorList>
            <person name="Qin G."/>
            <person name="Xu C."/>
            <person name="Ming R."/>
            <person name="Tang H."/>
            <person name="Guyot R."/>
            <person name="Kramer E.M."/>
            <person name="Hu Y."/>
            <person name="Yi X."/>
            <person name="Qi Y."/>
            <person name="Xu X."/>
            <person name="Gao Z."/>
            <person name="Pan H."/>
            <person name="Jian J."/>
            <person name="Tian Y."/>
            <person name="Yue Z."/>
            <person name="Xu Y."/>
        </authorList>
    </citation>
    <scope>NUCLEOTIDE SEQUENCE [LARGE SCALE GENOMIC DNA]</scope>
    <source>
        <strain evidence="3">cv. Dabenzi</strain>
    </source>
</reference>
<dbReference type="SUPFAM" id="SSF101148">
    <property type="entry name" value="Plant invertase/pectin methylesterase inhibitor"/>
    <property type="match status" value="1"/>
</dbReference>
<keyword evidence="1" id="KW-0732">Signal</keyword>
<dbReference type="InterPro" id="IPR035513">
    <property type="entry name" value="Invertase/methylesterase_inhib"/>
</dbReference>
<sequence length="100" mass="10886">MSTFLTLLLASSLLVVAQKTYNCTPREGAPAPAGPVADTSFTRDSCRVTGNKDLCHETLSIYAFSVQSNPWKLCNRAIWLSYQATLNVSWTLSGLSKSGR</sequence>
<evidence type="ECO:0000256" key="1">
    <source>
        <dbReference type="SAM" id="SignalP"/>
    </source>
</evidence>
<evidence type="ECO:0000313" key="2">
    <source>
        <dbReference type="EMBL" id="OWM81219.1"/>
    </source>
</evidence>
<protein>
    <submittedName>
        <fullName evidence="2">Uncharacterized protein</fullName>
    </submittedName>
</protein>
<accession>A0A218X932</accession>
<feature type="signal peptide" evidence="1">
    <location>
        <begin position="1"/>
        <end position="17"/>
    </location>
</feature>
<dbReference type="Proteomes" id="UP000197138">
    <property type="component" value="Unassembled WGS sequence"/>
</dbReference>
<organism evidence="2 3">
    <name type="scientific">Punica granatum</name>
    <name type="common">Pomegranate</name>
    <dbReference type="NCBI Taxonomy" id="22663"/>
    <lineage>
        <taxon>Eukaryota</taxon>
        <taxon>Viridiplantae</taxon>
        <taxon>Streptophyta</taxon>
        <taxon>Embryophyta</taxon>
        <taxon>Tracheophyta</taxon>
        <taxon>Spermatophyta</taxon>
        <taxon>Magnoliopsida</taxon>
        <taxon>eudicotyledons</taxon>
        <taxon>Gunneridae</taxon>
        <taxon>Pentapetalae</taxon>
        <taxon>rosids</taxon>
        <taxon>malvids</taxon>
        <taxon>Myrtales</taxon>
        <taxon>Lythraceae</taxon>
        <taxon>Punica</taxon>
    </lineage>
</organism>
<comment type="caution">
    <text evidence="2">The sequence shown here is derived from an EMBL/GenBank/DDBJ whole genome shotgun (WGS) entry which is preliminary data.</text>
</comment>
<name>A0A218X932_PUNGR</name>
<gene>
    <name evidence="2" type="ORF">CDL15_Pgr007250</name>
</gene>
<evidence type="ECO:0000313" key="3">
    <source>
        <dbReference type="Proteomes" id="UP000197138"/>
    </source>
</evidence>
<proteinExistence type="predicted"/>